<dbReference type="EMBL" id="MEUV01000001">
    <property type="protein sequence ID" value="OGC46535.1"/>
    <property type="molecule type" value="Genomic_DNA"/>
</dbReference>
<keyword evidence="1" id="KW-0812">Transmembrane</keyword>
<evidence type="ECO:0000313" key="3">
    <source>
        <dbReference type="Proteomes" id="UP000178615"/>
    </source>
</evidence>
<protein>
    <submittedName>
        <fullName evidence="2">Uncharacterized protein</fullName>
    </submittedName>
</protein>
<sequence length="120" mass="14320">MPKFIYTVILFCIILWAIIVRYAFSTPPITFFKIAVLLTILFFALTFTISLPFYLYFHTKAPTFSNLRFLYHRSFKWGAFLSFGITFYFGLKAFNLDSLLNTVLFFVFYLLLFIQLRTKR</sequence>
<proteinExistence type="predicted"/>
<name>A0A1F4UNI7_UNCKA</name>
<evidence type="ECO:0000256" key="1">
    <source>
        <dbReference type="SAM" id="Phobius"/>
    </source>
</evidence>
<dbReference type="AlphaFoldDB" id="A0A1F4UNI7"/>
<feature type="transmembrane region" description="Helical" evidence="1">
    <location>
        <begin position="77"/>
        <end position="94"/>
    </location>
</feature>
<feature type="transmembrane region" description="Helical" evidence="1">
    <location>
        <begin position="100"/>
        <end position="116"/>
    </location>
</feature>
<feature type="transmembrane region" description="Helical" evidence="1">
    <location>
        <begin position="5"/>
        <end position="24"/>
    </location>
</feature>
<reference evidence="2 3" key="1">
    <citation type="journal article" date="2016" name="Nat. Commun.">
        <title>Thousands of microbial genomes shed light on interconnected biogeochemical processes in an aquifer system.</title>
        <authorList>
            <person name="Anantharaman K."/>
            <person name="Brown C.T."/>
            <person name="Hug L.A."/>
            <person name="Sharon I."/>
            <person name="Castelle C.J."/>
            <person name="Probst A.J."/>
            <person name="Thomas B.C."/>
            <person name="Singh A."/>
            <person name="Wilkins M.J."/>
            <person name="Karaoz U."/>
            <person name="Brodie E.L."/>
            <person name="Williams K.H."/>
            <person name="Hubbard S.S."/>
            <person name="Banfield J.F."/>
        </authorList>
    </citation>
    <scope>NUCLEOTIDE SEQUENCE [LARGE SCALE GENOMIC DNA]</scope>
</reference>
<accession>A0A1F4UNI7</accession>
<keyword evidence="1" id="KW-0472">Membrane</keyword>
<comment type="caution">
    <text evidence="2">The sequence shown here is derived from an EMBL/GenBank/DDBJ whole genome shotgun (WGS) entry which is preliminary data.</text>
</comment>
<keyword evidence="1" id="KW-1133">Transmembrane helix</keyword>
<gene>
    <name evidence="2" type="ORF">A2V49_00620</name>
</gene>
<evidence type="ECO:0000313" key="2">
    <source>
        <dbReference type="EMBL" id="OGC46535.1"/>
    </source>
</evidence>
<feature type="transmembrane region" description="Helical" evidence="1">
    <location>
        <begin position="30"/>
        <end position="57"/>
    </location>
</feature>
<dbReference type="Proteomes" id="UP000178615">
    <property type="component" value="Unassembled WGS sequence"/>
</dbReference>
<organism evidence="2 3">
    <name type="scientific">candidate division WWE3 bacterium RBG_19FT_COMBO_34_6</name>
    <dbReference type="NCBI Taxonomy" id="1802612"/>
    <lineage>
        <taxon>Bacteria</taxon>
        <taxon>Katanobacteria</taxon>
    </lineage>
</organism>